<feature type="domain" description="N-acetyltransferase" evidence="1">
    <location>
        <begin position="13"/>
        <end position="179"/>
    </location>
</feature>
<organism evidence="2 3">
    <name type="scientific">Catellatospora methionotrophica</name>
    <dbReference type="NCBI Taxonomy" id="121620"/>
    <lineage>
        <taxon>Bacteria</taxon>
        <taxon>Bacillati</taxon>
        <taxon>Actinomycetota</taxon>
        <taxon>Actinomycetes</taxon>
        <taxon>Micromonosporales</taxon>
        <taxon>Micromonosporaceae</taxon>
        <taxon>Catellatospora</taxon>
    </lineage>
</organism>
<reference evidence="2" key="1">
    <citation type="submission" date="2021-01" db="EMBL/GenBank/DDBJ databases">
        <title>Whole genome shotgun sequence of Catellatospora methionotrophica NBRC 14553.</title>
        <authorList>
            <person name="Komaki H."/>
            <person name="Tamura T."/>
        </authorList>
    </citation>
    <scope>NUCLEOTIDE SEQUENCE</scope>
    <source>
        <strain evidence="2">NBRC 14553</strain>
    </source>
</reference>
<dbReference type="RefSeq" id="WP_203671100.1">
    <property type="nucleotide sequence ID" value="NZ_BAAATT010000014.1"/>
</dbReference>
<sequence length="198" mass="22101">MEITASVLEGQLIRLEPLALEHLDALAAAAASAEVWTYLDEATPDVDGVASLIAEALEEQDQGMRMPYAIVERQTGAVIGSISFIDIQRKHRGVEIGWAWVTPSRWRTGAAREASYLLMRYAFEVAGAIRVVFKTDSRNERSQRAIEALGATREGIFRSHRILRDGYVRDSVYYSVIAEEWPGVRRALDPRSPEIRAA</sequence>
<proteinExistence type="predicted"/>
<dbReference type="InterPro" id="IPR016181">
    <property type="entry name" value="Acyl_CoA_acyltransferase"/>
</dbReference>
<dbReference type="PANTHER" id="PTHR43610">
    <property type="entry name" value="BLL6696 PROTEIN"/>
    <property type="match status" value="1"/>
</dbReference>
<evidence type="ECO:0000259" key="1">
    <source>
        <dbReference type="PROSITE" id="PS51186"/>
    </source>
</evidence>
<dbReference type="Pfam" id="PF13302">
    <property type="entry name" value="Acetyltransf_3"/>
    <property type="match status" value="1"/>
</dbReference>
<dbReference type="SUPFAM" id="SSF55729">
    <property type="entry name" value="Acyl-CoA N-acyltransferases (Nat)"/>
    <property type="match status" value="1"/>
</dbReference>
<dbReference type="PANTHER" id="PTHR43610:SF1">
    <property type="entry name" value="N-ACETYLTRANSFERASE DOMAIN-CONTAINING PROTEIN"/>
    <property type="match status" value="1"/>
</dbReference>
<dbReference type="Gene3D" id="3.40.630.30">
    <property type="match status" value="1"/>
</dbReference>
<name>A0A8J3PDK4_9ACTN</name>
<dbReference type="GO" id="GO:0016747">
    <property type="term" value="F:acyltransferase activity, transferring groups other than amino-acyl groups"/>
    <property type="evidence" value="ECO:0007669"/>
    <property type="project" value="InterPro"/>
</dbReference>
<protein>
    <submittedName>
        <fullName evidence="2">N-acetyltransferase</fullName>
    </submittedName>
</protein>
<evidence type="ECO:0000313" key="3">
    <source>
        <dbReference type="Proteomes" id="UP000660339"/>
    </source>
</evidence>
<dbReference type="Proteomes" id="UP000660339">
    <property type="component" value="Unassembled WGS sequence"/>
</dbReference>
<dbReference type="InterPro" id="IPR000182">
    <property type="entry name" value="GNAT_dom"/>
</dbReference>
<dbReference type="PROSITE" id="PS51186">
    <property type="entry name" value="GNAT"/>
    <property type="match status" value="1"/>
</dbReference>
<dbReference type="AlphaFoldDB" id="A0A8J3PDK4"/>
<comment type="caution">
    <text evidence="2">The sequence shown here is derived from an EMBL/GenBank/DDBJ whole genome shotgun (WGS) entry which is preliminary data.</text>
</comment>
<gene>
    <name evidence="2" type="ORF">Cme02nite_15340</name>
</gene>
<evidence type="ECO:0000313" key="2">
    <source>
        <dbReference type="EMBL" id="GIG13202.1"/>
    </source>
</evidence>
<dbReference type="EMBL" id="BONJ01000006">
    <property type="protein sequence ID" value="GIG13202.1"/>
    <property type="molecule type" value="Genomic_DNA"/>
</dbReference>
<keyword evidence="3" id="KW-1185">Reference proteome</keyword>
<accession>A0A8J3PDK4</accession>